<keyword evidence="3" id="KW-0949">S-adenosyl-L-methionine</keyword>
<proteinExistence type="predicted"/>
<organism evidence="6 7">
    <name type="scientific">Pigmentiphaga humi</name>
    <dbReference type="NCBI Taxonomy" id="2478468"/>
    <lineage>
        <taxon>Bacteria</taxon>
        <taxon>Pseudomonadati</taxon>
        <taxon>Pseudomonadota</taxon>
        <taxon>Betaproteobacteria</taxon>
        <taxon>Burkholderiales</taxon>
        <taxon>Alcaligenaceae</taxon>
        <taxon>Pigmentiphaga</taxon>
    </lineage>
</organism>
<dbReference type="Gene3D" id="3.40.50.150">
    <property type="entry name" value="Vaccinia Virus protein VP39"/>
    <property type="match status" value="1"/>
</dbReference>
<name>A0A3P4B8G2_9BURK</name>
<protein>
    <submittedName>
        <fullName evidence="6">Ribosomal protein L11 methyltransferase</fullName>
        <ecNumber evidence="6">2.1.1.-</ecNumber>
    </submittedName>
</protein>
<keyword evidence="7" id="KW-1185">Reference proteome</keyword>
<feature type="signal peptide" evidence="4">
    <location>
        <begin position="1"/>
        <end position="24"/>
    </location>
</feature>
<dbReference type="InterPro" id="IPR029063">
    <property type="entry name" value="SAM-dependent_MTases_sf"/>
</dbReference>
<accession>A0A3P4B8G2</accession>
<dbReference type="PANTHER" id="PTHR13610">
    <property type="entry name" value="METHYLTRANSFERASE DOMAIN-CONTAINING PROTEIN"/>
    <property type="match status" value="1"/>
</dbReference>
<gene>
    <name evidence="6" type="primary">prmA_2</name>
    <name evidence="6" type="ORF">PIGHUM_03896</name>
</gene>
<dbReference type="InterPro" id="IPR026170">
    <property type="entry name" value="FAM173A/B"/>
</dbReference>
<feature type="chain" id="PRO_5018062700" evidence="4">
    <location>
        <begin position="25"/>
        <end position="267"/>
    </location>
</feature>
<dbReference type="EMBL" id="UWPJ01000030">
    <property type="protein sequence ID" value="VCU71806.1"/>
    <property type="molecule type" value="Genomic_DNA"/>
</dbReference>
<sequence length="267" mass="29594">MSRRLSWIFPAALIAANLFAPLHATERRPLDVPFITTPSAIVQRMLDMGDVKAGDYLIDLGSGDGRIPIAAVGTRGAQALGVDIDPARVTEAKAYAQQAGVQDRVAFRQQDLFDTDLSRAQVITMYLFPEINMRLRPRLLDLKPGTRIVSHAFHMEDWTPDRHDVVDSRDIFLWIVPAKVTGLWSLNSAGGEPIVLRMWQQFQRIQGIAIFPGEHSIPLMNATLEGSRIRFDLHTASGVRSFSGQVQGRTMQADAADGGAWTATRYD</sequence>
<dbReference type="Proteomes" id="UP000277294">
    <property type="component" value="Unassembled WGS sequence"/>
</dbReference>
<dbReference type="Pfam" id="PF13847">
    <property type="entry name" value="Methyltransf_31"/>
    <property type="match status" value="1"/>
</dbReference>
<evidence type="ECO:0000256" key="1">
    <source>
        <dbReference type="ARBA" id="ARBA00022603"/>
    </source>
</evidence>
<keyword evidence="4" id="KW-0732">Signal</keyword>
<dbReference type="GO" id="GO:0005840">
    <property type="term" value="C:ribosome"/>
    <property type="evidence" value="ECO:0007669"/>
    <property type="project" value="UniProtKB-KW"/>
</dbReference>
<dbReference type="CDD" id="cd02440">
    <property type="entry name" value="AdoMet_MTases"/>
    <property type="match status" value="1"/>
</dbReference>
<feature type="domain" description="Methyltransferase" evidence="5">
    <location>
        <begin position="54"/>
        <end position="116"/>
    </location>
</feature>
<dbReference type="EC" id="2.1.1.-" evidence="6"/>
<dbReference type="GO" id="GO:0032259">
    <property type="term" value="P:methylation"/>
    <property type="evidence" value="ECO:0007669"/>
    <property type="project" value="UniProtKB-KW"/>
</dbReference>
<dbReference type="InterPro" id="IPR025714">
    <property type="entry name" value="Methyltranfer_dom"/>
</dbReference>
<evidence type="ECO:0000256" key="4">
    <source>
        <dbReference type="SAM" id="SignalP"/>
    </source>
</evidence>
<dbReference type="SUPFAM" id="SSF53335">
    <property type="entry name" value="S-adenosyl-L-methionine-dependent methyltransferases"/>
    <property type="match status" value="1"/>
</dbReference>
<evidence type="ECO:0000256" key="3">
    <source>
        <dbReference type="ARBA" id="ARBA00022691"/>
    </source>
</evidence>
<reference evidence="6 7" key="1">
    <citation type="submission" date="2018-10" db="EMBL/GenBank/DDBJ databases">
        <authorList>
            <person name="Criscuolo A."/>
        </authorList>
    </citation>
    <scope>NUCLEOTIDE SEQUENCE [LARGE SCALE GENOMIC DNA]</scope>
    <source>
        <strain evidence="6">DnA1</strain>
    </source>
</reference>
<evidence type="ECO:0000313" key="6">
    <source>
        <dbReference type="EMBL" id="VCU71806.1"/>
    </source>
</evidence>
<dbReference type="PANTHER" id="PTHR13610:SF11">
    <property type="entry name" value="METHYLTRANSFERASE DOMAIN-CONTAINING PROTEIN"/>
    <property type="match status" value="1"/>
</dbReference>
<keyword evidence="1 6" id="KW-0489">Methyltransferase</keyword>
<evidence type="ECO:0000259" key="5">
    <source>
        <dbReference type="Pfam" id="PF13847"/>
    </source>
</evidence>
<dbReference type="AlphaFoldDB" id="A0A3P4B8G2"/>
<keyword evidence="2 6" id="KW-0808">Transferase</keyword>
<dbReference type="GO" id="GO:0016279">
    <property type="term" value="F:protein-lysine N-methyltransferase activity"/>
    <property type="evidence" value="ECO:0007669"/>
    <property type="project" value="InterPro"/>
</dbReference>
<evidence type="ECO:0000313" key="7">
    <source>
        <dbReference type="Proteomes" id="UP000277294"/>
    </source>
</evidence>
<evidence type="ECO:0000256" key="2">
    <source>
        <dbReference type="ARBA" id="ARBA00022679"/>
    </source>
</evidence>
<keyword evidence="6" id="KW-0687">Ribonucleoprotein</keyword>
<keyword evidence="6" id="KW-0689">Ribosomal protein</keyword>